<dbReference type="Proteomes" id="UP000649604">
    <property type="component" value="Unassembled WGS sequence"/>
</dbReference>
<evidence type="ECO:0000313" key="2">
    <source>
        <dbReference type="Proteomes" id="UP000649604"/>
    </source>
</evidence>
<protein>
    <submittedName>
        <fullName evidence="1">Uncharacterized protein</fullName>
    </submittedName>
</protein>
<dbReference type="AlphaFoldDB" id="A0A9D5Q7B3"/>
<comment type="caution">
    <text evidence="1">The sequence shown here is derived from an EMBL/GenBank/DDBJ whole genome shotgun (WGS) entry which is preliminary data.</text>
</comment>
<dbReference type="EMBL" id="WJJP01000451">
    <property type="protein sequence ID" value="MBD3325696.1"/>
    <property type="molecule type" value="Genomic_DNA"/>
</dbReference>
<organism evidence="1 2">
    <name type="scientific">candidate division KSB3 bacterium</name>
    <dbReference type="NCBI Taxonomy" id="2044937"/>
    <lineage>
        <taxon>Bacteria</taxon>
        <taxon>candidate division KSB3</taxon>
    </lineage>
</organism>
<proteinExistence type="predicted"/>
<gene>
    <name evidence="1" type="ORF">GF339_14010</name>
</gene>
<reference evidence="1" key="1">
    <citation type="submission" date="2019-11" db="EMBL/GenBank/DDBJ databases">
        <title>Microbial mats filling the niche in hypersaline microbial mats.</title>
        <authorList>
            <person name="Wong H.L."/>
            <person name="Macleod F.I."/>
            <person name="White R.A. III"/>
            <person name="Burns B.P."/>
        </authorList>
    </citation>
    <scope>NUCLEOTIDE SEQUENCE</scope>
    <source>
        <strain evidence="1">Rbin_158</strain>
    </source>
</reference>
<name>A0A9D5Q7B3_9BACT</name>
<accession>A0A9D5Q7B3</accession>
<evidence type="ECO:0000313" key="1">
    <source>
        <dbReference type="EMBL" id="MBD3325696.1"/>
    </source>
</evidence>
<sequence>MAKHMQEVKLSKLTATLDKYAGRQADFSVAHKDVKIRVTGQLQKNDTQYWFTQAGGKVVLMERKAGSMWSLRGTYKVLAVQFLVADTLLAEFEIPMKKGTFRFGVED</sequence>